<dbReference type="InterPro" id="IPR007175">
    <property type="entry name" value="Rpr2/Snm1/Rpp21"/>
</dbReference>
<accession>A0A0V0SM42</accession>
<name>A0A0V0SM42_9BILA</name>
<organism evidence="6 7">
    <name type="scientific">Trichinella nelsoni</name>
    <dbReference type="NCBI Taxonomy" id="6336"/>
    <lineage>
        <taxon>Eukaryota</taxon>
        <taxon>Metazoa</taxon>
        <taxon>Ecdysozoa</taxon>
        <taxon>Nematoda</taxon>
        <taxon>Enoplea</taxon>
        <taxon>Dorylaimia</taxon>
        <taxon>Trichinellida</taxon>
        <taxon>Trichinellidae</taxon>
        <taxon>Trichinella</taxon>
    </lineage>
</organism>
<evidence type="ECO:0000256" key="3">
    <source>
        <dbReference type="ARBA" id="ARBA00022833"/>
    </source>
</evidence>
<dbReference type="AlphaFoldDB" id="A0A0V0SM42"/>
<dbReference type="GO" id="GO:0008033">
    <property type="term" value="P:tRNA processing"/>
    <property type="evidence" value="ECO:0007669"/>
    <property type="project" value="UniProtKB-KW"/>
</dbReference>
<evidence type="ECO:0000256" key="4">
    <source>
        <dbReference type="ARBA" id="ARBA00038402"/>
    </source>
</evidence>
<evidence type="ECO:0000256" key="2">
    <source>
        <dbReference type="ARBA" id="ARBA00022723"/>
    </source>
</evidence>
<dbReference type="Proteomes" id="UP000054630">
    <property type="component" value="Unassembled WGS sequence"/>
</dbReference>
<comment type="caution">
    <text evidence="6">The sequence shown here is derived from an EMBL/GenBank/DDBJ whole genome shotgun (WGS) entry which is preliminary data.</text>
</comment>
<sequence length="380" mass="43847">MYQRVNFLYLAASLVSNVENDAMKTLSHFYSNTMVLVKQKAQVKLHPEMKRTFCKKCHALLLPHLKNANIKICKMGRANLKIHCKVCGTYKRYPINKNYCLAIEKQEQEASFCTLYSSLIRRQAMSNSNNFVKKNLLGSVNSLYSNSYGRAYSAISSKETNSAVFETMDEKNEENSSVNSCWTSSLKSLSVGADAETEANKADDEAAAKMAQQRTSRLPPLKRNILEQTCVHFFKELDRIIHLIEDHRHIVLENQFPAEDELLKLQTEVRPALELLDEKVVYVDEFVQTQFGQCRVNDPKTRWLLQFHRILVKFRQIERSIATFVVDELERIVSLRCRGCDEVVIKASMNDQFVRSIKELDQLDAQLQLELFSWLPIEGF</sequence>
<evidence type="ECO:0000256" key="5">
    <source>
        <dbReference type="SAM" id="MobiDB-lite"/>
    </source>
</evidence>
<dbReference type="Pfam" id="PF04032">
    <property type="entry name" value="Rpr2"/>
    <property type="match status" value="1"/>
</dbReference>
<keyword evidence="2" id="KW-0479">Metal-binding</keyword>
<dbReference type="PANTHER" id="PTHR14742">
    <property type="entry name" value="RIBONUCLEASE P SUBUNIT P21"/>
    <property type="match status" value="1"/>
</dbReference>
<keyword evidence="3" id="KW-0862">Zinc</keyword>
<dbReference type="GO" id="GO:0046872">
    <property type="term" value="F:metal ion binding"/>
    <property type="evidence" value="ECO:0007669"/>
    <property type="project" value="UniProtKB-KW"/>
</dbReference>
<evidence type="ECO:0000313" key="7">
    <source>
        <dbReference type="Proteomes" id="UP000054630"/>
    </source>
</evidence>
<feature type="region of interest" description="Disordered" evidence="5">
    <location>
        <begin position="195"/>
        <end position="214"/>
    </location>
</feature>
<dbReference type="PANTHER" id="PTHR14742:SF0">
    <property type="entry name" value="RIBONUCLEASE P PROTEIN SUBUNIT P21"/>
    <property type="match status" value="1"/>
</dbReference>
<evidence type="ECO:0000256" key="1">
    <source>
        <dbReference type="ARBA" id="ARBA00022694"/>
    </source>
</evidence>
<keyword evidence="1" id="KW-0819">tRNA processing</keyword>
<reference evidence="6 7" key="1">
    <citation type="submission" date="2015-01" db="EMBL/GenBank/DDBJ databases">
        <title>Evolution of Trichinella species and genotypes.</title>
        <authorList>
            <person name="Korhonen P.K."/>
            <person name="Edoardo P."/>
            <person name="Giuseppe L.R."/>
            <person name="Gasser R.B."/>
        </authorList>
    </citation>
    <scope>NUCLEOTIDE SEQUENCE [LARGE SCALE GENOMIC DNA]</scope>
    <source>
        <strain evidence="6">ISS37</strain>
    </source>
</reference>
<dbReference type="EMBL" id="JYDL01000001">
    <property type="protein sequence ID" value="KRX27949.1"/>
    <property type="molecule type" value="Genomic_DNA"/>
</dbReference>
<dbReference type="GO" id="GO:0005655">
    <property type="term" value="C:nucleolar ribonuclease P complex"/>
    <property type="evidence" value="ECO:0007669"/>
    <property type="project" value="TreeGrafter"/>
</dbReference>
<evidence type="ECO:0000313" key="6">
    <source>
        <dbReference type="EMBL" id="KRX27949.1"/>
    </source>
</evidence>
<protein>
    <submittedName>
        <fullName evidence="6">Ribonuclease P protein subunit rpr2</fullName>
    </submittedName>
</protein>
<dbReference type="Gene3D" id="6.20.50.20">
    <property type="match status" value="1"/>
</dbReference>
<gene>
    <name evidence="6" type="primary">rpr2</name>
    <name evidence="6" type="ORF">T07_13412</name>
</gene>
<keyword evidence="7" id="KW-1185">Reference proteome</keyword>
<feature type="compositionally biased region" description="Basic and acidic residues" evidence="5">
    <location>
        <begin position="198"/>
        <end position="207"/>
    </location>
</feature>
<comment type="similarity">
    <text evidence="4">Belongs to the eukaryotic/archaeal RNase P protein component 4 family.</text>
</comment>
<dbReference type="OrthoDB" id="5915577at2759"/>
<proteinExistence type="inferred from homology"/>